<keyword evidence="5 7" id="KW-1133">Transmembrane helix</keyword>
<comment type="subcellular location">
    <subcellularLocation>
        <location evidence="1">Cell membrane</location>
        <topology evidence="1">Multi-pass membrane protein</topology>
    </subcellularLocation>
</comment>
<feature type="transmembrane region" description="Helical" evidence="7">
    <location>
        <begin position="198"/>
        <end position="216"/>
    </location>
</feature>
<feature type="transmembrane region" description="Helical" evidence="7">
    <location>
        <begin position="462"/>
        <end position="483"/>
    </location>
</feature>
<comment type="caution">
    <text evidence="8">The sequence shown here is derived from an EMBL/GenBank/DDBJ whole genome shotgun (WGS) entry which is preliminary data.</text>
</comment>
<evidence type="ECO:0000256" key="7">
    <source>
        <dbReference type="SAM" id="Phobius"/>
    </source>
</evidence>
<comment type="similarity">
    <text evidence="2">Belongs to the polysaccharide synthase family.</text>
</comment>
<keyword evidence="3" id="KW-1003">Cell membrane</keyword>
<dbReference type="Proteomes" id="UP000238083">
    <property type="component" value="Unassembled WGS sequence"/>
</dbReference>
<keyword evidence="9" id="KW-1185">Reference proteome</keyword>
<sequence length="509" mass="53939">MTSPASPPPPRVDPAPPGGTAVPLGVHALRGTAWSVLEKWGSRLTQLLVFVMLSRLLDPTVFGVVAIASVVLDLVRILVDQGFSQAIVVEDEPDRRFVSTAFWVGVAASVVCAAAMFALAPVIAGYYDEPQLTAVLRWLSLGFVLQAGAGVPNALLSREFKFRQLAVRRLVSVALGGIVGIVVAAAGGGVWALVSQTLVTLAGAVVVLYAATRFRPSLTFGREHWKRLVRFSSGVLGVDLMTWAAGNLDKLIVGAVLGTKALGYYYIAWRILMLATEVMTGVMSAVALPLFSRLKGDREATVRALMKATKVSVSVAAPVFVTILVLAPELVPVVFGRQWSDAVVLTQVLCVSGLVFSVTFFDRSVLYAAGRPVLELVVAAATAVGTALASFVGAHWGLVGVCVLLVVRTWGLWPLRIVFLRRVTGLSVLRYLAQWSRPVLATLPAAAAGVGLGALLGGAPPLLLLVLGAVVMVLVYALVLFLLDRGFVTDLLRTARSALRRRPSPKAAL</sequence>
<feature type="transmembrane region" description="Helical" evidence="7">
    <location>
        <begin position="228"/>
        <end position="246"/>
    </location>
</feature>
<evidence type="ECO:0000313" key="9">
    <source>
        <dbReference type="Proteomes" id="UP000238083"/>
    </source>
</evidence>
<feature type="transmembrane region" description="Helical" evidence="7">
    <location>
        <begin position="342"/>
        <end position="361"/>
    </location>
</feature>
<keyword evidence="6 7" id="KW-0472">Membrane</keyword>
<evidence type="ECO:0000256" key="4">
    <source>
        <dbReference type="ARBA" id="ARBA00022692"/>
    </source>
</evidence>
<gene>
    <name evidence="8" type="ORF">CLV37_105187</name>
</gene>
<accession>A0A2T0R4L5</accession>
<protein>
    <submittedName>
        <fullName evidence="8">PST family polysaccharide transporter</fullName>
    </submittedName>
</protein>
<feature type="transmembrane region" description="Helical" evidence="7">
    <location>
        <begin position="311"/>
        <end position="330"/>
    </location>
</feature>
<feature type="transmembrane region" description="Helical" evidence="7">
    <location>
        <begin position="169"/>
        <end position="192"/>
    </location>
</feature>
<evidence type="ECO:0000256" key="6">
    <source>
        <dbReference type="ARBA" id="ARBA00023136"/>
    </source>
</evidence>
<reference evidence="8 9" key="1">
    <citation type="submission" date="2018-03" db="EMBL/GenBank/DDBJ databases">
        <title>Genomic Encyclopedia of Archaeal and Bacterial Type Strains, Phase II (KMG-II): from individual species to whole genera.</title>
        <authorList>
            <person name="Goeker M."/>
        </authorList>
    </citation>
    <scope>NUCLEOTIDE SEQUENCE [LARGE SCALE GENOMIC DNA]</scope>
    <source>
        <strain evidence="8 9">DSM 19711</strain>
    </source>
</reference>
<evidence type="ECO:0000313" key="8">
    <source>
        <dbReference type="EMBL" id="PRY15260.1"/>
    </source>
</evidence>
<dbReference type="AlphaFoldDB" id="A0A2T0R4L5"/>
<feature type="transmembrane region" description="Helical" evidence="7">
    <location>
        <begin position="398"/>
        <end position="419"/>
    </location>
</feature>
<dbReference type="InterPro" id="IPR050833">
    <property type="entry name" value="Poly_Biosynth_Transport"/>
</dbReference>
<feature type="transmembrane region" description="Helical" evidence="7">
    <location>
        <begin position="373"/>
        <end position="392"/>
    </location>
</feature>
<proteinExistence type="inferred from homology"/>
<dbReference type="PANTHER" id="PTHR30250">
    <property type="entry name" value="PST FAMILY PREDICTED COLANIC ACID TRANSPORTER"/>
    <property type="match status" value="1"/>
</dbReference>
<evidence type="ECO:0000256" key="3">
    <source>
        <dbReference type="ARBA" id="ARBA00022475"/>
    </source>
</evidence>
<evidence type="ECO:0000256" key="2">
    <source>
        <dbReference type="ARBA" id="ARBA00007430"/>
    </source>
</evidence>
<evidence type="ECO:0000256" key="5">
    <source>
        <dbReference type="ARBA" id="ARBA00022989"/>
    </source>
</evidence>
<organism evidence="8 9">
    <name type="scientific">Kineococcus rhizosphaerae</name>
    <dbReference type="NCBI Taxonomy" id="559628"/>
    <lineage>
        <taxon>Bacteria</taxon>
        <taxon>Bacillati</taxon>
        <taxon>Actinomycetota</taxon>
        <taxon>Actinomycetes</taxon>
        <taxon>Kineosporiales</taxon>
        <taxon>Kineosporiaceae</taxon>
        <taxon>Kineococcus</taxon>
    </lineage>
</organism>
<dbReference type="Pfam" id="PF13440">
    <property type="entry name" value="Polysacc_synt_3"/>
    <property type="match status" value="1"/>
</dbReference>
<keyword evidence="4 7" id="KW-0812">Transmembrane</keyword>
<feature type="transmembrane region" description="Helical" evidence="7">
    <location>
        <begin position="135"/>
        <end position="157"/>
    </location>
</feature>
<feature type="transmembrane region" description="Helical" evidence="7">
    <location>
        <begin position="266"/>
        <end position="291"/>
    </location>
</feature>
<feature type="transmembrane region" description="Helical" evidence="7">
    <location>
        <begin position="439"/>
        <end position="456"/>
    </location>
</feature>
<dbReference type="RefSeq" id="WP_170127214.1">
    <property type="nucleotide sequence ID" value="NZ_PVZF01000005.1"/>
</dbReference>
<evidence type="ECO:0000256" key="1">
    <source>
        <dbReference type="ARBA" id="ARBA00004651"/>
    </source>
</evidence>
<feature type="transmembrane region" description="Helical" evidence="7">
    <location>
        <begin position="100"/>
        <end position="123"/>
    </location>
</feature>
<feature type="transmembrane region" description="Helical" evidence="7">
    <location>
        <begin position="60"/>
        <end position="79"/>
    </location>
</feature>
<name>A0A2T0R4L5_9ACTN</name>
<dbReference type="EMBL" id="PVZF01000005">
    <property type="protein sequence ID" value="PRY15260.1"/>
    <property type="molecule type" value="Genomic_DNA"/>
</dbReference>
<dbReference type="CDD" id="cd13127">
    <property type="entry name" value="MATE_tuaB_like"/>
    <property type="match status" value="1"/>
</dbReference>
<dbReference type="PANTHER" id="PTHR30250:SF10">
    <property type="entry name" value="LIPOPOLYSACCHARIDE BIOSYNTHESIS PROTEIN WZXC"/>
    <property type="match status" value="1"/>
</dbReference>
<dbReference type="GO" id="GO:0005886">
    <property type="term" value="C:plasma membrane"/>
    <property type="evidence" value="ECO:0007669"/>
    <property type="project" value="UniProtKB-SubCell"/>
</dbReference>